<comment type="similarity">
    <text evidence="1">Belongs to the mTERF family.</text>
</comment>
<gene>
    <name evidence="4" type="ORF">FCM35_KLT06314</name>
</gene>
<sequence>MILLLRSKLFSYHHLASASPLHATITPSIHRLFSTFPPWFDSPVIDPASKLLFTLHSHYPPKSESIEAPEEISRLNGSPPVPDSTRQFLREYGLNEEQIKSVISGDPRILRTDVDKRMKPRVKELEEMGFSPSDISRVIVLSPNSIRLGSMRQNVKFWLSILSSVENFLKVMRHNMFLLTCNVAVLVEPNISFLKESCGLSSDDIRQILISKPGVIISYPQRLKEAVQKADLLGVPRGTHRFRDALGILLRTTQETFDSKLDILKSLGWSEAEVRSMIARYPYLLSVTEKNIRRTVCFLMKKFGFDLQVIAREPYLIKLSVDKRLFRRFKVIKSLENKGLLRSSLGFKAMSYMSEKLFREKYVIPYKDVIPSLAEEYQALRCKEGDPNLVDLNFKRRN</sequence>
<dbReference type="SMART" id="SM00733">
    <property type="entry name" value="Mterf"/>
    <property type="match status" value="5"/>
</dbReference>
<keyword evidence="3" id="KW-0809">Transit peptide</keyword>
<protein>
    <submittedName>
        <fullName evidence="4">mTERF</fullName>
    </submittedName>
</protein>
<dbReference type="InterPro" id="IPR003690">
    <property type="entry name" value="MTERF"/>
</dbReference>
<keyword evidence="2" id="KW-0806">Transcription termination</keyword>
<dbReference type="Pfam" id="PF02536">
    <property type="entry name" value="mTERF"/>
    <property type="match status" value="1"/>
</dbReference>
<dbReference type="Proteomes" id="UP000623129">
    <property type="component" value="Unassembled WGS sequence"/>
</dbReference>
<dbReference type="AlphaFoldDB" id="A0A833QX33"/>
<keyword evidence="2" id="KW-0804">Transcription</keyword>
<evidence type="ECO:0000256" key="2">
    <source>
        <dbReference type="ARBA" id="ARBA00022472"/>
    </source>
</evidence>
<dbReference type="FunFam" id="1.25.70.10:FF:000001">
    <property type="entry name" value="Mitochondrial transcription termination factor-like"/>
    <property type="match status" value="1"/>
</dbReference>
<proteinExistence type="inferred from homology"/>
<evidence type="ECO:0000256" key="3">
    <source>
        <dbReference type="ARBA" id="ARBA00022946"/>
    </source>
</evidence>
<reference evidence="4" key="1">
    <citation type="submission" date="2020-01" db="EMBL/GenBank/DDBJ databases">
        <title>Genome sequence of Kobresia littledalei, the first chromosome-level genome in the family Cyperaceae.</title>
        <authorList>
            <person name="Qu G."/>
        </authorList>
    </citation>
    <scope>NUCLEOTIDE SEQUENCE</scope>
    <source>
        <strain evidence="4">C.B.Clarke</strain>
        <tissue evidence="4">Leaf</tissue>
    </source>
</reference>
<dbReference type="GO" id="GO:0003676">
    <property type="term" value="F:nucleic acid binding"/>
    <property type="evidence" value="ECO:0007669"/>
    <property type="project" value="InterPro"/>
</dbReference>
<dbReference type="PANTHER" id="PTHR13068:SF236">
    <property type="entry name" value="OS02G0749800 PROTEIN"/>
    <property type="match status" value="1"/>
</dbReference>
<name>A0A833QX33_9POAL</name>
<comment type="caution">
    <text evidence="4">The sequence shown here is derived from an EMBL/GenBank/DDBJ whole genome shotgun (WGS) entry which is preliminary data.</text>
</comment>
<keyword evidence="2" id="KW-0805">Transcription regulation</keyword>
<evidence type="ECO:0000313" key="4">
    <source>
        <dbReference type="EMBL" id="KAF3329236.1"/>
    </source>
</evidence>
<dbReference type="InterPro" id="IPR038538">
    <property type="entry name" value="MTERF_sf"/>
</dbReference>
<dbReference type="GO" id="GO:0006353">
    <property type="term" value="P:DNA-templated transcription termination"/>
    <property type="evidence" value="ECO:0007669"/>
    <property type="project" value="UniProtKB-KW"/>
</dbReference>
<dbReference type="PANTHER" id="PTHR13068">
    <property type="entry name" value="CGI-12 PROTEIN-RELATED"/>
    <property type="match status" value="1"/>
</dbReference>
<evidence type="ECO:0000313" key="5">
    <source>
        <dbReference type="Proteomes" id="UP000623129"/>
    </source>
</evidence>
<dbReference type="EMBL" id="SWLB01000015">
    <property type="protein sequence ID" value="KAF3329236.1"/>
    <property type="molecule type" value="Genomic_DNA"/>
</dbReference>
<dbReference type="OrthoDB" id="785478at2759"/>
<accession>A0A833QX33</accession>
<evidence type="ECO:0000256" key="1">
    <source>
        <dbReference type="ARBA" id="ARBA00007692"/>
    </source>
</evidence>
<dbReference type="Gene3D" id="1.25.70.10">
    <property type="entry name" value="Transcription termination factor 3, mitochondrial"/>
    <property type="match status" value="1"/>
</dbReference>
<keyword evidence="5" id="KW-1185">Reference proteome</keyword>
<organism evidence="4 5">
    <name type="scientific">Carex littledalei</name>
    <dbReference type="NCBI Taxonomy" id="544730"/>
    <lineage>
        <taxon>Eukaryota</taxon>
        <taxon>Viridiplantae</taxon>
        <taxon>Streptophyta</taxon>
        <taxon>Embryophyta</taxon>
        <taxon>Tracheophyta</taxon>
        <taxon>Spermatophyta</taxon>
        <taxon>Magnoliopsida</taxon>
        <taxon>Liliopsida</taxon>
        <taxon>Poales</taxon>
        <taxon>Cyperaceae</taxon>
        <taxon>Cyperoideae</taxon>
        <taxon>Cariceae</taxon>
        <taxon>Carex</taxon>
        <taxon>Carex subgen. Euthyceras</taxon>
    </lineage>
</organism>